<dbReference type="PANTHER" id="PTHR23159:SF60">
    <property type="entry name" value="SPINDLE ASSEMBLY ABNORMAL PROTEIN 4"/>
    <property type="match status" value="1"/>
</dbReference>
<dbReference type="PANTHER" id="PTHR23159">
    <property type="entry name" value="CENTROSOMAL PROTEIN 2"/>
    <property type="match status" value="1"/>
</dbReference>
<name>A0A1I8JP90_9PLAT</name>
<feature type="compositionally biased region" description="Polar residues" evidence="3">
    <location>
        <begin position="285"/>
        <end position="299"/>
    </location>
</feature>
<evidence type="ECO:0000256" key="3">
    <source>
        <dbReference type="SAM" id="MobiDB-lite"/>
    </source>
</evidence>
<evidence type="ECO:0000256" key="1">
    <source>
        <dbReference type="ARBA" id="ARBA00008447"/>
    </source>
</evidence>
<organism evidence="4 5">
    <name type="scientific">Macrostomum lignano</name>
    <dbReference type="NCBI Taxonomy" id="282301"/>
    <lineage>
        <taxon>Eukaryota</taxon>
        <taxon>Metazoa</taxon>
        <taxon>Spiralia</taxon>
        <taxon>Lophotrochozoa</taxon>
        <taxon>Platyhelminthes</taxon>
        <taxon>Rhabditophora</taxon>
        <taxon>Macrostomorpha</taxon>
        <taxon>Macrostomida</taxon>
        <taxon>Macrostomidae</taxon>
        <taxon>Macrostomum</taxon>
    </lineage>
</organism>
<reference evidence="5" key="1">
    <citation type="submission" date="2016-11" db="UniProtKB">
        <authorList>
            <consortium name="WormBaseParasite"/>
        </authorList>
    </citation>
    <scope>IDENTIFICATION</scope>
</reference>
<feature type="coiled-coil region" evidence="2">
    <location>
        <begin position="112"/>
        <end position="189"/>
    </location>
</feature>
<keyword evidence="2" id="KW-0175">Coiled coil</keyword>
<accession>A0A1I8JP90</accession>
<feature type="region of interest" description="Disordered" evidence="3">
    <location>
        <begin position="498"/>
        <end position="542"/>
    </location>
</feature>
<feature type="region of interest" description="Disordered" evidence="3">
    <location>
        <begin position="251"/>
        <end position="306"/>
    </location>
</feature>
<keyword evidence="4" id="KW-1185">Reference proteome</keyword>
<evidence type="ECO:0000313" key="4">
    <source>
        <dbReference type="Proteomes" id="UP000095280"/>
    </source>
</evidence>
<feature type="coiled-coil region" evidence="2">
    <location>
        <begin position="47"/>
        <end position="74"/>
    </location>
</feature>
<evidence type="ECO:0000313" key="5">
    <source>
        <dbReference type="WBParaSite" id="snap_masked-unitig_28935-processed-gene-0.0-mRNA-1"/>
    </source>
</evidence>
<evidence type="ECO:0000256" key="2">
    <source>
        <dbReference type="SAM" id="Coils"/>
    </source>
</evidence>
<dbReference type="SUPFAM" id="SSF90257">
    <property type="entry name" value="Myosin rod fragments"/>
    <property type="match status" value="1"/>
</dbReference>
<feature type="coiled-coil region" evidence="2">
    <location>
        <begin position="393"/>
        <end position="474"/>
    </location>
</feature>
<dbReference type="Proteomes" id="UP000095280">
    <property type="component" value="Unplaced"/>
</dbReference>
<feature type="region of interest" description="Disordered" evidence="3">
    <location>
        <begin position="639"/>
        <end position="682"/>
    </location>
</feature>
<feature type="coiled-coil region" evidence="2">
    <location>
        <begin position="319"/>
        <end position="360"/>
    </location>
</feature>
<dbReference type="WBParaSite" id="snap_masked-unitig_28935-processed-gene-0.0-mRNA-1">
    <property type="protein sequence ID" value="snap_masked-unitig_28935-processed-gene-0.0-mRNA-1"/>
    <property type="gene ID" value="snap_masked-unitig_28935-processed-gene-0.0"/>
</dbReference>
<dbReference type="AlphaFoldDB" id="A0A1I8JP90"/>
<protein>
    <submittedName>
        <fullName evidence="5">C2-C2_1 domain-containing protein</fullName>
    </submittedName>
</protein>
<dbReference type="InterPro" id="IPR014751">
    <property type="entry name" value="XRCC4-like_C"/>
</dbReference>
<comment type="similarity">
    <text evidence="1">Belongs to the paramyosin family.</text>
</comment>
<dbReference type="Gene3D" id="1.20.5.370">
    <property type="match status" value="1"/>
</dbReference>
<sequence>MLNCLGFVLKKTTSWLGSFAQCKSPRAGCRPRDSQLQRAAHDAESQVSGLSKARSSLQAQLEEMKKTLDEESRTNSDIIHRKVKRYLSSFMTPAAGSITICSPNTTKKVKRRASLRVQINKLNSELTTLRSKYERDFVSRVEEFEEVKRKLTVKVTELEDVAERERSRANNMDRSRQQLLAELKALQGDTTTRYRLAYAANAELASQVKQSEATVRIEELTSESASLQATLAVSTSRAGQAAQIVEIGRRPHRPAGAGQCPAGRQPQGGQLGQSRPDQIARLPTPTRQSPRSARNSFASSLRRAREAVRELTQKQAATADALARLRSDLETRLAEKESELESLRRSSQRTVEELQAALNDSDAKHKSEVNRLKKHLESTKPGQGEQDPADAHFRELEALLEDERRANESELNELRDNLRDRRARAGRRPNPSCRTSAFAISELTMQLQTSGNERRRLEGELASLRSELEDAQSGRLPNWTGRNRLAGEVQRLAERVAGRAGELPGGRGAAAPAGESESLASRESKRIAAATAGASPELEAELEAEQRRAREFRRSLRKMERQVKEALAQAEEERLVNIELHDLLGKAQLKIKAYKRQVEESRQERSVAKFNRKANTIRCQEFRVQRQESDNIRCQEFPCQRQESEQQRRPRLRPSASTAKRQQVAEEARAPSRSGRAHNVGAQGAACGGTVIRSISVTREMNSSQLVRAQAEQPGFQCLFELAR</sequence>
<proteinExistence type="inferred from homology"/>
<feature type="compositionally biased region" description="Low complexity" evidence="3">
    <location>
        <begin position="509"/>
        <end position="519"/>
    </location>
</feature>